<proteinExistence type="predicted"/>
<protein>
    <submittedName>
        <fullName evidence="2">Uncharacterized protein isoform X2</fullName>
    </submittedName>
</protein>
<dbReference type="GeneID" id="105265993"/>
<evidence type="ECO:0000313" key="2">
    <source>
        <dbReference type="RefSeq" id="XP_011302159.1"/>
    </source>
</evidence>
<reference evidence="2" key="1">
    <citation type="submission" date="2025-08" db="UniProtKB">
        <authorList>
            <consortium name="RefSeq"/>
        </authorList>
    </citation>
    <scope>IDENTIFICATION</scope>
    <source>
        <strain evidence="2">USDA-PBARC FA_bdor</strain>
        <tissue evidence="2">Whole organism</tissue>
    </source>
</reference>
<dbReference type="RefSeq" id="XP_011302159.1">
    <property type="nucleotide sequence ID" value="XM_011303857.1"/>
</dbReference>
<sequence length="161" mass="18577">MDKMGNFRGKEYLYYLVHFHEDEQEGVFDIALNGWITWVADVQQFFCKFHTGNNEEEKKLAKKLLNRCKSPPRQWRKYPIKIRGGAETYKVALESLKKLEDRPYAFSTSDESYAQGQINKLKKKSLKKEVPASEEEIGSLFSAAAAAETTMKLSSPDRRTT</sequence>
<organism evidence="1 2">
    <name type="scientific">Fopius arisanus</name>
    <dbReference type="NCBI Taxonomy" id="64838"/>
    <lineage>
        <taxon>Eukaryota</taxon>
        <taxon>Metazoa</taxon>
        <taxon>Ecdysozoa</taxon>
        <taxon>Arthropoda</taxon>
        <taxon>Hexapoda</taxon>
        <taxon>Insecta</taxon>
        <taxon>Pterygota</taxon>
        <taxon>Neoptera</taxon>
        <taxon>Endopterygota</taxon>
        <taxon>Hymenoptera</taxon>
        <taxon>Apocrita</taxon>
        <taxon>Ichneumonoidea</taxon>
        <taxon>Braconidae</taxon>
        <taxon>Opiinae</taxon>
        <taxon>Fopius</taxon>
    </lineage>
</organism>
<evidence type="ECO:0000313" key="1">
    <source>
        <dbReference type="Proteomes" id="UP000694866"/>
    </source>
</evidence>
<dbReference type="Proteomes" id="UP000694866">
    <property type="component" value="Unplaced"/>
</dbReference>
<accession>A0A9R1TZA4</accession>
<name>A0A9R1TZA4_9HYME</name>
<gene>
    <name evidence="2" type="primary">LOC105265993</name>
</gene>
<dbReference type="AlphaFoldDB" id="A0A9R1TZA4"/>
<keyword evidence="1" id="KW-1185">Reference proteome</keyword>